<dbReference type="PANTHER" id="PTHR19433">
    <property type="entry name" value="T-CELL RECEPTOR ALPHA CHAIN V REGION-RELATED"/>
    <property type="match status" value="1"/>
</dbReference>
<dbReference type="AlphaFoldDB" id="A0A6P7K726"/>
<evidence type="ECO:0000256" key="5">
    <source>
        <dbReference type="ARBA" id="ARBA00023136"/>
    </source>
</evidence>
<gene>
    <name evidence="12" type="primary">LOC114450880</name>
</gene>
<dbReference type="RefSeq" id="XP_028285104.1">
    <property type="nucleotide sequence ID" value="XM_028429303.1"/>
</dbReference>
<dbReference type="InterPro" id="IPR013783">
    <property type="entry name" value="Ig-like_fold"/>
</dbReference>
<dbReference type="Gene3D" id="2.60.40.10">
    <property type="entry name" value="Immunoglobulins"/>
    <property type="match status" value="2"/>
</dbReference>
<dbReference type="GeneID" id="114450880"/>
<feature type="transmembrane region" description="Helical" evidence="8">
    <location>
        <begin position="248"/>
        <end position="269"/>
    </location>
</feature>
<evidence type="ECO:0000256" key="3">
    <source>
        <dbReference type="ARBA" id="ARBA00022729"/>
    </source>
</evidence>
<keyword evidence="11" id="KW-1185">Reference proteome</keyword>
<evidence type="ECO:0000313" key="12">
    <source>
        <dbReference type="RefSeq" id="XP_028285104.1"/>
    </source>
</evidence>
<dbReference type="FunCoup" id="A0A6P7K726">
    <property type="interactions" value="93"/>
</dbReference>
<dbReference type="Proteomes" id="UP000515145">
    <property type="component" value="Chromosome 18"/>
</dbReference>
<dbReference type="PROSITE" id="PS50835">
    <property type="entry name" value="IG_LIKE"/>
    <property type="match status" value="2"/>
</dbReference>
<dbReference type="Pfam" id="PF07686">
    <property type="entry name" value="V-set"/>
    <property type="match status" value="2"/>
</dbReference>
<keyword evidence="8" id="KW-0812">Transmembrane</keyword>
<evidence type="ECO:0000256" key="1">
    <source>
        <dbReference type="ARBA" id="ARBA00004236"/>
    </source>
</evidence>
<evidence type="ECO:0000256" key="8">
    <source>
        <dbReference type="SAM" id="Phobius"/>
    </source>
</evidence>
<keyword evidence="6" id="KW-1015">Disulfide bond</keyword>
<reference evidence="12" key="1">
    <citation type="submission" date="2025-08" db="UniProtKB">
        <authorList>
            <consortium name="RefSeq"/>
        </authorList>
    </citation>
    <scope>IDENTIFICATION</scope>
</reference>
<comment type="subcellular location">
    <subcellularLocation>
        <location evidence="1">Cell membrane</location>
    </subcellularLocation>
</comment>
<dbReference type="InterPro" id="IPR036179">
    <property type="entry name" value="Ig-like_dom_sf"/>
</dbReference>
<dbReference type="InterPro" id="IPR003599">
    <property type="entry name" value="Ig_sub"/>
</dbReference>
<feature type="domain" description="Ig-like" evidence="10">
    <location>
        <begin position="23"/>
        <end position="112"/>
    </location>
</feature>
<evidence type="ECO:0000256" key="7">
    <source>
        <dbReference type="ARBA" id="ARBA00023180"/>
    </source>
</evidence>
<feature type="domain" description="Ig-like" evidence="10">
    <location>
        <begin position="133"/>
        <end position="224"/>
    </location>
</feature>
<keyword evidence="8" id="KW-1133">Transmembrane helix</keyword>
<dbReference type="GO" id="GO:0009617">
    <property type="term" value="P:response to bacterium"/>
    <property type="evidence" value="ECO:0007669"/>
    <property type="project" value="TreeGrafter"/>
</dbReference>
<keyword evidence="4" id="KW-0391">Immunity</keyword>
<keyword evidence="3 9" id="KW-0732">Signal</keyword>
<sequence length="335" mass="37073">MTPTTVAFCVTCLLLGTMALNSPYLSFVSVHVGENVTLNCTYQDGVSVLFYWYKQTLDQKPQQVSKFYKHDSNGIFSDGFENNQRFELETGPAKNHLKILNVQISDSATYFCIGGYSYLYEFLEGITVHIKSSRLDLLVHQSASESIQPGGSVTLKCTVHTGTCDGEHSVYWFRRSEESRPGLIYTHGGRNDQCETNTATHKCVYSLPMKDLSLSHAGTYYCAVASCGHIVFGNGTTLHFEEAAHSVVLLYVLCGALVFSIVLVIILGYTAYKMYTPNSCTDPHHRSSAASGPNAEGSQDANSLHYAALSVIRVSKSRSQRDDTQLECVYSRVRQ</sequence>
<dbReference type="SMART" id="SM00406">
    <property type="entry name" value="IGv"/>
    <property type="match status" value="2"/>
</dbReference>
<keyword evidence="7" id="KW-0325">Glycoprotein</keyword>
<name>A0A6P7K726_9TELE</name>
<proteinExistence type="predicted"/>
<dbReference type="GO" id="GO:0002376">
    <property type="term" value="P:immune system process"/>
    <property type="evidence" value="ECO:0007669"/>
    <property type="project" value="UniProtKB-KW"/>
</dbReference>
<organism evidence="11 12">
    <name type="scientific">Parambassis ranga</name>
    <name type="common">Indian glassy fish</name>
    <dbReference type="NCBI Taxonomy" id="210632"/>
    <lineage>
        <taxon>Eukaryota</taxon>
        <taxon>Metazoa</taxon>
        <taxon>Chordata</taxon>
        <taxon>Craniata</taxon>
        <taxon>Vertebrata</taxon>
        <taxon>Euteleostomi</taxon>
        <taxon>Actinopterygii</taxon>
        <taxon>Neopterygii</taxon>
        <taxon>Teleostei</taxon>
        <taxon>Neoteleostei</taxon>
        <taxon>Acanthomorphata</taxon>
        <taxon>Ovalentaria</taxon>
        <taxon>Ambassidae</taxon>
        <taxon>Parambassis</taxon>
    </lineage>
</organism>
<dbReference type="PANTHER" id="PTHR19433:SF127">
    <property type="entry name" value="NITR9"/>
    <property type="match status" value="1"/>
</dbReference>
<keyword evidence="2" id="KW-1003">Cell membrane</keyword>
<keyword evidence="5 8" id="KW-0472">Membrane</keyword>
<dbReference type="GO" id="GO:0005886">
    <property type="term" value="C:plasma membrane"/>
    <property type="evidence" value="ECO:0007669"/>
    <property type="project" value="UniProtKB-SubCell"/>
</dbReference>
<evidence type="ECO:0000256" key="9">
    <source>
        <dbReference type="SAM" id="SignalP"/>
    </source>
</evidence>
<dbReference type="InParanoid" id="A0A6P7K726"/>
<dbReference type="InterPro" id="IPR052051">
    <property type="entry name" value="TCR_complex_component"/>
</dbReference>
<evidence type="ECO:0000313" key="11">
    <source>
        <dbReference type="Proteomes" id="UP000515145"/>
    </source>
</evidence>
<protein>
    <submittedName>
        <fullName evidence="12">Uncharacterized protein LOC114450880</fullName>
    </submittedName>
</protein>
<evidence type="ECO:0000256" key="4">
    <source>
        <dbReference type="ARBA" id="ARBA00022859"/>
    </source>
</evidence>
<dbReference type="SUPFAM" id="SSF48726">
    <property type="entry name" value="Immunoglobulin"/>
    <property type="match status" value="2"/>
</dbReference>
<evidence type="ECO:0000256" key="2">
    <source>
        <dbReference type="ARBA" id="ARBA00022475"/>
    </source>
</evidence>
<evidence type="ECO:0000256" key="6">
    <source>
        <dbReference type="ARBA" id="ARBA00023157"/>
    </source>
</evidence>
<accession>A0A6P7K726</accession>
<dbReference type="SMART" id="SM00409">
    <property type="entry name" value="IG"/>
    <property type="match status" value="2"/>
</dbReference>
<feature type="signal peptide" evidence="9">
    <location>
        <begin position="1"/>
        <end position="19"/>
    </location>
</feature>
<dbReference type="InterPro" id="IPR007110">
    <property type="entry name" value="Ig-like_dom"/>
</dbReference>
<feature type="chain" id="PRO_5027763066" evidence="9">
    <location>
        <begin position="20"/>
        <end position="335"/>
    </location>
</feature>
<dbReference type="OrthoDB" id="8727698at2759"/>
<evidence type="ECO:0000259" key="10">
    <source>
        <dbReference type="PROSITE" id="PS50835"/>
    </source>
</evidence>
<dbReference type="InterPro" id="IPR013106">
    <property type="entry name" value="Ig_V-set"/>
</dbReference>